<keyword evidence="2" id="KW-1185">Reference proteome</keyword>
<accession>A0ABT0UUZ1</accession>
<dbReference type="RefSeq" id="WP_250922722.1">
    <property type="nucleotide sequence ID" value="NZ_JAMQAW010000040.1"/>
</dbReference>
<reference evidence="1" key="1">
    <citation type="submission" date="2022-06" db="EMBL/GenBank/DDBJ databases">
        <title>Genome public.</title>
        <authorList>
            <person name="Sun Q."/>
        </authorList>
    </citation>
    <scope>NUCLEOTIDE SEQUENCE</scope>
    <source>
        <strain evidence="1">CWNU-1</strain>
    </source>
</reference>
<organism evidence="1 2">
    <name type="scientific">Streptomyces albipurpureus</name>
    <dbReference type="NCBI Taxonomy" id="2897419"/>
    <lineage>
        <taxon>Bacteria</taxon>
        <taxon>Bacillati</taxon>
        <taxon>Actinomycetota</taxon>
        <taxon>Actinomycetes</taxon>
        <taxon>Kitasatosporales</taxon>
        <taxon>Streptomycetaceae</taxon>
        <taxon>Streptomyces</taxon>
    </lineage>
</organism>
<dbReference type="EMBL" id="JAMQAW010000040">
    <property type="protein sequence ID" value="MCM2392397.1"/>
    <property type="molecule type" value="Genomic_DNA"/>
</dbReference>
<gene>
    <name evidence="1" type="ORF">NBG84_29640</name>
</gene>
<name>A0ABT0UUZ1_9ACTN</name>
<evidence type="ECO:0000313" key="1">
    <source>
        <dbReference type="EMBL" id="MCM2392397.1"/>
    </source>
</evidence>
<comment type="caution">
    <text evidence="1">The sequence shown here is derived from an EMBL/GenBank/DDBJ whole genome shotgun (WGS) entry which is preliminary data.</text>
</comment>
<protein>
    <submittedName>
        <fullName evidence="1">Uncharacterized protein</fullName>
    </submittedName>
</protein>
<proteinExistence type="predicted"/>
<dbReference type="Proteomes" id="UP001431429">
    <property type="component" value="Unassembled WGS sequence"/>
</dbReference>
<evidence type="ECO:0000313" key="2">
    <source>
        <dbReference type="Proteomes" id="UP001431429"/>
    </source>
</evidence>
<sequence length="53" mass="5847">MSPTARLLDLRGPFGIPDLPNVRGLLGVPADWHGWSTRALVSDHPAERIHPPR</sequence>